<dbReference type="EMBL" id="JAMGZK010000053">
    <property type="protein sequence ID" value="MCU6666112.1"/>
    <property type="molecule type" value="Genomic_DNA"/>
</dbReference>
<protein>
    <submittedName>
        <fullName evidence="1">Uncharacterized protein</fullName>
    </submittedName>
</protein>
<comment type="caution">
    <text evidence="1">The sequence shown here is derived from an EMBL/GenBank/DDBJ whole genome shotgun (WGS) entry which is preliminary data.</text>
</comment>
<dbReference type="Proteomes" id="UP001063816">
    <property type="component" value="Unassembled WGS sequence"/>
</dbReference>
<accession>A0A9J6Q337</accession>
<evidence type="ECO:0000313" key="1">
    <source>
        <dbReference type="EMBL" id="MCU6666112.1"/>
    </source>
</evidence>
<organism evidence="1 2">
    <name type="scientific">Silvania hatchlandensis</name>
    <dbReference type="NCBI Taxonomy" id="2926469"/>
    <lineage>
        <taxon>Bacteria</taxon>
        <taxon>Pseudomonadati</taxon>
        <taxon>Pseudomonadota</taxon>
        <taxon>Gammaproteobacteria</taxon>
        <taxon>Enterobacterales</taxon>
        <taxon>Enterobacteriaceae</taxon>
        <taxon>Silvania</taxon>
    </lineage>
</organism>
<sequence length="58" mass="6450">MGSMPLDRGYLVYRKNGLVSLRPLLDDEFVFTPSSAARFLTSIGYHVSQPSDIMISTV</sequence>
<dbReference type="AlphaFoldDB" id="A0A9J6Q337"/>
<reference evidence="1" key="1">
    <citation type="submission" date="2022-05" db="EMBL/GenBank/DDBJ databases">
        <title>Description of a novel species of Leclercia; Leclercia tamurae and the Proposal for a Novel Genus Silvania gen. nov. Containing Two Novel Species Silvania hatchlandensis sp. nov. and Silvania confinis sp. nov. Isolated from the Rhizosphere of Oak.</title>
        <authorList>
            <person name="Maddock D.W."/>
            <person name="Brady C.L."/>
            <person name="Denman S."/>
            <person name="Arnold D."/>
        </authorList>
    </citation>
    <scope>NUCLEOTIDE SEQUENCE</scope>
    <source>
        <strain evidence="1">H19S6</strain>
    </source>
</reference>
<keyword evidence="2" id="KW-1185">Reference proteome</keyword>
<gene>
    <name evidence="1" type="ORF">M8014_17405</name>
</gene>
<proteinExistence type="predicted"/>
<dbReference type="RefSeq" id="WP_271283646.1">
    <property type="nucleotide sequence ID" value="NZ_JAMGZK010000053.1"/>
</dbReference>
<name>A0A9J6Q337_9ENTR</name>
<evidence type="ECO:0000313" key="2">
    <source>
        <dbReference type="Proteomes" id="UP001063816"/>
    </source>
</evidence>